<evidence type="ECO:0000313" key="2">
    <source>
        <dbReference type="Proteomes" id="UP000298017"/>
    </source>
</evidence>
<keyword evidence="2" id="KW-1185">Reference proteome</keyword>
<name>A0AAX2SG56_KOCRH</name>
<proteinExistence type="predicted"/>
<protein>
    <submittedName>
        <fullName evidence="1">Uncharacterized protein</fullName>
    </submittedName>
</protein>
<evidence type="ECO:0000313" key="1">
    <source>
        <dbReference type="EMBL" id="TFI03230.1"/>
    </source>
</evidence>
<sequence>MRWDELFQDMESQLERARMSQVEQEAVETARAELARLSLLERLAAHRESTVRLRPAHGETLEGELVDVGAGWAVVRERHQQHLVPLHSVVWWEGLPRRFEVLPERSTVRRLGMGHVLRALSTARVHVRVALRERGGQSDLEGTVDAVGQDFFDLAVHPEDQFRRRTAVTGVRTVPFQAVALVSSVDPG</sequence>
<comment type="caution">
    <text evidence="1">The sequence shown here is derived from an EMBL/GenBank/DDBJ whole genome shotgun (WGS) entry which is preliminary data.</text>
</comment>
<reference evidence="1 2" key="1">
    <citation type="submission" date="2019-03" db="EMBL/GenBank/DDBJ databases">
        <title>Genome Sequencing and Assembly of Various Microbes Isolated from Alder Root Nodule.</title>
        <authorList>
            <person name="Swanson E."/>
            <person name="Sevigny J.L."/>
            <person name="Pesce C."/>
            <person name="Davis I."/>
            <person name="Kleiner V."/>
            <person name="Tisa L."/>
        </authorList>
    </citation>
    <scope>NUCLEOTIDE SEQUENCE [LARGE SCALE GENOMIC DNA]</scope>
    <source>
        <strain evidence="1 2">4R-31</strain>
    </source>
</reference>
<gene>
    <name evidence="1" type="ORF">E4P33_01595</name>
</gene>
<dbReference type="AlphaFoldDB" id="A0AAX2SG56"/>
<organism evidence="1 2">
    <name type="scientific">Kocuria rhizophila</name>
    <dbReference type="NCBI Taxonomy" id="72000"/>
    <lineage>
        <taxon>Bacteria</taxon>
        <taxon>Bacillati</taxon>
        <taxon>Actinomycetota</taxon>
        <taxon>Actinomycetes</taxon>
        <taxon>Micrococcales</taxon>
        <taxon>Micrococcaceae</taxon>
        <taxon>Kocuria</taxon>
    </lineage>
</organism>
<accession>A0AAX2SG56</accession>
<dbReference type="RefSeq" id="WP_135009886.1">
    <property type="nucleotide sequence ID" value="NZ_JAKRED010000010.1"/>
</dbReference>
<dbReference type="EMBL" id="SPNK01000001">
    <property type="protein sequence ID" value="TFI03230.1"/>
    <property type="molecule type" value="Genomic_DNA"/>
</dbReference>
<dbReference type="Proteomes" id="UP000298017">
    <property type="component" value="Unassembled WGS sequence"/>
</dbReference>